<evidence type="ECO:0000256" key="1">
    <source>
        <dbReference type="SAM" id="SignalP"/>
    </source>
</evidence>
<evidence type="ECO:0000313" key="2">
    <source>
        <dbReference type="EMBL" id="RSD30597.1"/>
    </source>
</evidence>
<protein>
    <submittedName>
        <fullName evidence="2">Uncharacterized protein</fullName>
    </submittedName>
</protein>
<dbReference type="EMBL" id="RSFA01000060">
    <property type="protein sequence ID" value="RSD30597.1"/>
    <property type="molecule type" value="Genomic_DNA"/>
</dbReference>
<keyword evidence="1" id="KW-0732">Signal</keyword>
<feature type="signal peptide" evidence="1">
    <location>
        <begin position="1"/>
        <end position="21"/>
    </location>
</feature>
<dbReference type="OrthoDB" id="5874126at2"/>
<dbReference type="RefSeq" id="WP_125322203.1">
    <property type="nucleotide sequence ID" value="NZ_AP024890.1"/>
</dbReference>
<organism evidence="2 3">
    <name type="scientific">Vibrio pectenicida</name>
    <dbReference type="NCBI Taxonomy" id="62763"/>
    <lineage>
        <taxon>Bacteria</taxon>
        <taxon>Pseudomonadati</taxon>
        <taxon>Pseudomonadota</taxon>
        <taxon>Gammaproteobacteria</taxon>
        <taxon>Vibrionales</taxon>
        <taxon>Vibrionaceae</taxon>
        <taxon>Vibrio</taxon>
    </lineage>
</organism>
<proteinExistence type="predicted"/>
<accession>A0A3R9DZ38</accession>
<dbReference type="AlphaFoldDB" id="A0A3R9DZ38"/>
<sequence length="117" mass="13003">MKKIILSTLALTLFASNSALAEGRYSPNELLYGGFSISSDGILTSQANFACASPMEVELETSLDNSVKVAIKDRLIDCLMIPWVQEFSIDLKPHLQQYGYHQSEVTIVNKMSFELPE</sequence>
<name>A0A3R9DZ38_9VIBR</name>
<comment type="caution">
    <text evidence="2">The sequence shown here is derived from an EMBL/GenBank/DDBJ whole genome shotgun (WGS) entry which is preliminary data.</text>
</comment>
<feature type="chain" id="PRO_5018779251" evidence="1">
    <location>
        <begin position="22"/>
        <end position="117"/>
    </location>
</feature>
<gene>
    <name evidence="2" type="ORF">EJA03_13140</name>
</gene>
<keyword evidence="3" id="KW-1185">Reference proteome</keyword>
<reference evidence="2 3" key="1">
    <citation type="submission" date="2018-12" db="EMBL/GenBank/DDBJ databases">
        <title>Genomic taxonomy of the Vibrionaceae family.</title>
        <authorList>
            <person name="Gomez-Gil B."/>
            <person name="Enciso-Ibarra K."/>
        </authorList>
    </citation>
    <scope>NUCLEOTIDE SEQUENCE [LARGE SCALE GENOMIC DNA]</scope>
    <source>
        <strain evidence="2 3">CAIM 594</strain>
    </source>
</reference>
<dbReference type="Proteomes" id="UP000269041">
    <property type="component" value="Unassembled WGS sequence"/>
</dbReference>
<evidence type="ECO:0000313" key="3">
    <source>
        <dbReference type="Proteomes" id="UP000269041"/>
    </source>
</evidence>